<name>A0ABS3SX16_9FLAO</name>
<comment type="caution">
    <text evidence="2">The sequence shown here is derived from an EMBL/GenBank/DDBJ whole genome shotgun (WGS) entry which is preliminary data.</text>
</comment>
<proteinExistence type="predicted"/>
<keyword evidence="3" id="KW-1185">Reference proteome</keyword>
<evidence type="ECO:0000313" key="3">
    <source>
        <dbReference type="Proteomes" id="UP000681315"/>
    </source>
</evidence>
<dbReference type="Pfam" id="PF01935">
    <property type="entry name" value="DUF87"/>
    <property type="match status" value="1"/>
</dbReference>
<gene>
    <name evidence="2" type="ORF">J4051_18560</name>
</gene>
<dbReference type="PANTHER" id="PTHR42957:SF1">
    <property type="entry name" value="HELICASE MJ1565-RELATED"/>
    <property type="match status" value="1"/>
</dbReference>
<dbReference type="EMBL" id="JAGEVG010000040">
    <property type="protein sequence ID" value="MBO3100279.1"/>
    <property type="molecule type" value="Genomic_DNA"/>
</dbReference>
<sequence length="696" mass="79698">MNREDKERVIGKVVAINSDRFTVELLSGIDNFNISGFDDIHYFAQLNSYVVLPYQNYFIVSEVSGVREKELNVPFSNPKEQILSKITTGKYLEILPIGTLKPLDENPNYYKFDFGVSVYPALYTDVLYIKEKELDAIFNVEEQIEIVCEKPYEHKEKCDCEKRRYKTLSIGTSTIFPDYEVKIDIDKFFAGHSAVLGNTGSGKSCTISSILQSIFKLSNHSAVGSTFIVFDVNGEYKQAFSEISENTDIEVKNFCIGSTEKDVQEFELPHWFLTIDEWALLLQATEKTQLPILRNALGLAAIFNSENDVKELKNHILATCISEILRDETSSPSKKDRITSILQKFNTEEINLSKEFSFVDDDGKTHKKIQIDRGYVLDINVRNCLTVHYGEIKGINQLISYLEQKNADGTSVFIIDNFQMPSYEKYQKFNFNIIEDALDLALLYEEAHGNRHIRDYCSSLITRVKSIKDRNDFNFLKKDDGNISDYKNKLIGLNEVKSQKFKTSQITIIDISAVEDEIVEVISCVISRIIYESVKEIIPRNSYPVNLILEEAHRYISHNPMGTFLKANKIFDSIAKEGRKFGLLLLVSSQRPSELSKTVLSQCSNFIVHRIQNPEDLSHIRQITPHISETILRRMPSIPTQHALIFGHSVNLPTTFKVHEAKPLPKSDNNRISENWFRQKGFSLSKNAEIIKDEEE</sequence>
<protein>
    <submittedName>
        <fullName evidence="2">DUF87 domain-containing protein</fullName>
    </submittedName>
</protein>
<dbReference type="Proteomes" id="UP000681315">
    <property type="component" value="Unassembled WGS sequence"/>
</dbReference>
<dbReference type="RefSeq" id="WP_208235384.1">
    <property type="nucleotide sequence ID" value="NZ_JAGEVG010000040.1"/>
</dbReference>
<dbReference type="SUPFAM" id="SSF52540">
    <property type="entry name" value="P-loop containing nucleoside triphosphate hydrolases"/>
    <property type="match status" value="1"/>
</dbReference>
<feature type="domain" description="Helicase HerA central" evidence="1">
    <location>
        <begin position="170"/>
        <end position="353"/>
    </location>
</feature>
<accession>A0ABS3SX16</accession>
<dbReference type="PANTHER" id="PTHR42957">
    <property type="entry name" value="HELICASE MJ1565-RELATED"/>
    <property type="match status" value="1"/>
</dbReference>
<dbReference type="InterPro" id="IPR002789">
    <property type="entry name" value="HerA_central"/>
</dbReference>
<organism evidence="2 3">
    <name type="scientific">Gelidibacter pelagius</name>
    <dbReference type="NCBI Taxonomy" id="2819985"/>
    <lineage>
        <taxon>Bacteria</taxon>
        <taxon>Pseudomonadati</taxon>
        <taxon>Bacteroidota</taxon>
        <taxon>Flavobacteriia</taxon>
        <taxon>Flavobacteriales</taxon>
        <taxon>Flavobacteriaceae</taxon>
        <taxon>Gelidibacter</taxon>
    </lineage>
</organism>
<dbReference type="InterPro" id="IPR008571">
    <property type="entry name" value="HerA-like"/>
</dbReference>
<evidence type="ECO:0000259" key="1">
    <source>
        <dbReference type="Pfam" id="PF01935"/>
    </source>
</evidence>
<evidence type="ECO:0000313" key="2">
    <source>
        <dbReference type="EMBL" id="MBO3100279.1"/>
    </source>
</evidence>
<dbReference type="InterPro" id="IPR027417">
    <property type="entry name" value="P-loop_NTPase"/>
</dbReference>
<reference evidence="2 3" key="1">
    <citation type="submission" date="2021-03" db="EMBL/GenBank/DDBJ databases">
        <title>Gelidibacter sp. nov., isolated from costal sediment.</title>
        <authorList>
            <person name="Lun K.-Y."/>
        </authorList>
    </citation>
    <scope>NUCLEOTIDE SEQUENCE [LARGE SCALE GENOMIC DNA]</scope>
    <source>
        <strain evidence="2 3">DF109</strain>
    </source>
</reference>
<dbReference type="Gene3D" id="3.40.50.300">
    <property type="entry name" value="P-loop containing nucleotide triphosphate hydrolases"/>
    <property type="match status" value="2"/>
</dbReference>